<reference evidence="2" key="1">
    <citation type="submission" date="2018-02" db="EMBL/GenBank/DDBJ databases">
        <authorList>
            <person name="Cohen D.B."/>
            <person name="Kent A.D."/>
        </authorList>
    </citation>
    <scope>NUCLEOTIDE SEQUENCE</scope>
</reference>
<dbReference type="EMBL" id="OIVN01000125">
    <property type="protein sequence ID" value="SPC74749.1"/>
    <property type="molecule type" value="Genomic_DNA"/>
</dbReference>
<organism evidence="2">
    <name type="scientific">Fagus sylvatica</name>
    <name type="common">Beechnut</name>
    <dbReference type="NCBI Taxonomy" id="28930"/>
    <lineage>
        <taxon>Eukaryota</taxon>
        <taxon>Viridiplantae</taxon>
        <taxon>Streptophyta</taxon>
        <taxon>Embryophyta</taxon>
        <taxon>Tracheophyta</taxon>
        <taxon>Spermatophyta</taxon>
        <taxon>Magnoliopsida</taxon>
        <taxon>eudicotyledons</taxon>
        <taxon>Gunneridae</taxon>
        <taxon>Pentapetalae</taxon>
        <taxon>rosids</taxon>
        <taxon>fabids</taxon>
        <taxon>Fagales</taxon>
        <taxon>Fagaceae</taxon>
        <taxon>Fagus</taxon>
    </lineage>
</organism>
<evidence type="ECO:0000259" key="1">
    <source>
        <dbReference type="Pfam" id="PF25428"/>
    </source>
</evidence>
<dbReference type="InterPro" id="IPR057216">
    <property type="entry name" value="DUF7894"/>
</dbReference>
<accession>A0A2N9EJK7</accession>
<name>A0A2N9EJK7_FAGSY</name>
<feature type="domain" description="DUF7894" evidence="1">
    <location>
        <begin position="1"/>
        <end position="153"/>
    </location>
</feature>
<dbReference type="AlphaFoldDB" id="A0A2N9EJK7"/>
<dbReference type="PANTHER" id="PTHR37221:SF1">
    <property type="entry name" value="OS02G0582400 PROTEIN"/>
    <property type="match status" value="1"/>
</dbReference>
<protein>
    <recommendedName>
        <fullName evidence="1">DUF7894 domain-containing protein</fullName>
    </recommendedName>
</protein>
<dbReference type="Pfam" id="PF25428">
    <property type="entry name" value="DUF7894"/>
    <property type="match status" value="1"/>
</dbReference>
<sequence>MKVARKVVFLFRDSEGFASAIFDALHPDTHSSLRPLEETLELSLESYGIKDQKASAKILHYVDHQGNFQVSLLLMQNYEPPVLACAVTEVLSQITRGKSSSMPTLILPFVLASSKLKWESKTLTTKESKASVYGIQIGPETDITQAMAIRTQKIVYEIGELLASSSSLCFLRDRIVWQPTNTSKESDEPWRAMYG</sequence>
<gene>
    <name evidence="2" type="ORF">FSB_LOCUS2631</name>
</gene>
<evidence type="ECO:0000313" key="2">
    <source>
        <dbReference type="EMBL" id="SPC74749.1"/>
    </source>
</evidence>
<proteinExistence type="predicted"/>
<dbReference type="PANTHER" id="PTHR37221">
    <property type="entry name" value="OS02G0582400 PROTEIN"/>
    <property type="match status" value="1"/>
</dbReference>